<evidence type="ECO:0000313" key="2">
    <source>
        <dbReference type="Proteomes" id="UP000789405"/>
    </source>
</evidence>
<reference evidence="1" key="1">
    <citation type="submission" date="2021-06" db="EMBL/GenBank/DDBJ databases">
        <authorList>
            <person name="Kallberg Y."/>
            <person name="Tangrot J."/>
            <person name="Rosling A."/>
        </authorList>
    </citation>
    <scope>NUCLEOTIDE SEQUENCE</scope>
    <source>
        <strain evidence="1">MA453B</strain>
    </source>
</reference>
<sequence length="84" mass="9016">HSSLINYFQSNSEELPIGNTLQGNDLLLPIGIDVAAAQFNNAGEERVWAQLADVIGMQPIDSIDIERAQLNNIAMAQASSLHAA</sequence>
<evidence type="ECO:0000313" key="1">
    <source>
        <dbReference type="EMBL" id="CAG8814735.1"/>
    </source>
</evidence>
<organism evidence="1 2">
    <name type="scientific">Dentiscutata erythropus</name>
    <dbReference type="NCBI Taxonomy" id="1348616"/>
    <lineage>
        <taxon>Eukaryota</taxon>
        <taxon>Fungi</taxon>
        <taxon>Fungi incertae sedis</taxon>
        <taxon>Mucoromycota</taxon>
        <taxon>Glomeromycotina</taxon>
        <taxon>Glomeromycetes</taxon>
        <taxon>Diversisporales</taxon>
        <taxon>Gigasporaceae</taxon>
        <taxon>Dentiscutata</taxon>
    </lineage>
</organism>
<dbReference type="OrthoDB" id="10420099at2759"/>
<dbReference type="Proteomes" id="UP000789405">
    <property type="component" value="Unassembled WGS sequence"/>
</dbReference>
<comment type="caution">
    <text evidence="1">The sequence shown here is derived from an EMBL/GenBank/DDBJ whole genome shotgun (WGS) entry which is preliminary data.</text>
</comment>
<protein>
    <submittedName>
        <fullName evidence="1">19284_t:CDS:1</fullName>
    </submittedName>
</protein>
<feature type="non-terminal residue" evidence="1">
    <location>
        <position position="84"/>
    </location>
</feature>
<accession>A0A9N9PFA4</accession>
<dbReference type="EMBL" id="CAJVPY010051683">
    <property type="protein sequence ID" value="CAG8814735.1"/>
    <property type="molecule type" value="Genomic_DNA"/>
</dbReference>
<gene>
    <name evidence="1" type="ORF">DERYTH_LOCUS26010</name>
</gene>
<proteinExistence type="predicted"/>
<feature type="non-terminal residue" evidence="1">
    <location>
        <position position="1"/>
    </location>
</feature>
<keyword evidence="2" id="KW-1185">Reference proteome</keyword>
<dbReference type="AlphaFoldDB" id="A0A9N9PFA4"/>
<name>A0A9N9PFA4_9GLOM</name>